<dbReference type="VEuPathDB" id="MicrosporidiaDB:NEQG_00210"/>
<evidence type="ECO:0000313" key="2">
    <source>
        <dbReference type="EMBL" id="EIJ89440.1"/>
    </source>
</evidence>
<dbReference type="AlphaFoldDB" id="I3EJP3"/>
<dbReference type="InParanoid" id="I3EJP3"/>
<dbReference type="OMA" id="PDFTTPY"/>
<dbReference type="Proteomes" id="UP000002872">
    <property type="component" value="Unassembled WGS sequence"/>
</dbReference>
<sequence>MKPSLLIKCLGYGLNRTLVISSNSLIGVQFTQNILPIISNSNEIITNNEFITVNYRIKLSSTCPLSIESGLHIANVIAVDNEMTNKRIVYNRPIVPDFTTPYLVFGICGGVIVCIISAFSKVLLHIV</sequence>
<accession>I3EJP3</accession>
<keyword evidence="1" id="KW-0812">Transmembrane</keyword>
<dbReference type="EMBL" id="GL870876">
    <property type="protein sequence ID" value="EIJ89440.1"/>
    <property type="molecule type" value="Genomic_DNA"/>
</dbReference>
<evidence type="ECO:0000313" key="3">
    <source>
        <dbReference type="Proteomes" id="UP000002872"/>
    </source>
</evidence>
<feature type="transmembrane region" description="Helical" evidence="1">
    <location>
        <begin position="102"/>
        <end position="124"/>
    </location>
</feature>
<dbReference type="HOGENOM" id="CLU_1971121_0_0_1"/>
<reference evidence="2" key="1">
    <citation type="submission" date="2011-01" db="EMBL/GenBank/DDBJ databases">
        <title>The Genome Sequence of Nematocida parisii strain ERTm3.</title>
        <authorList>
            <consortium name="The Broad Institute Genome Sequencing Platform"/>
            <consortium name="The Broad Institute Genome Sequencing Center for Infectious Disease"/>
            <person name="Cuomo C."/>
            <person name="Troemel E."/>
            <person name="Young S.K."/>
            <person name="Zeng Q."/>
            <person name="Gargeya S."/>
            <person name="Fitzgerald M."/>
            <person name="Haas B."/>
            <person name="Abouelleil A."/>
            <person name="Alvarado L."/>
            <person name="Arachchi H.M."/>
            <person name="Berlin A."/>
            <person name="Chapman S.B."/>
            <person name="Gearin G."/>
            <person name="Goldberg J."/>
            <person name="Griggs A."/>
            <person name="Gujja S."/>
            <person name="Hansen M."/>
            <person name="Heiman D."/>
            <person name="Howarth C."/>
            <person name="Larimer J."/>
            <person name="Lui A."/>
            <person name="MacDonald P.J.P."/>
            <person name="McCowen C."/>
            <person name="Montmayeur A."/>
            <person name="Murphy C."/>
            <person name="Neiman D."/>
            <person name="Pearson M."/>
            <person name="Priest M."/>
            <person name="Roberts A."/>
            <person name="Saif S."/>
            <person name="Shea T."/>
            <person name="Sisk P."/>
            <person name="Stolte C."/>
            <person name="Sykes S."/>
            <person name="Wortman J."/>
            <person name="Nusbaum C."/>
            <person name="Birren B."/>
        </authorList>
    </citation>
    <scope>NUCLEOTIDE SEQUENCE</scope>
    <source>
        <strain evidence="2">ERTm3</strain>
    </source>
</reference>
<keyword evidence="1" id="KW-1133">Transmembrane helix</keyword>
<evidence type="ECO:0000256" key="1">
    <source>
        <dbReference type="SAM" id="Phobius"/>
    </source>
</evidence>
<keyword evidence="3" id="KW-1185">Reference proteome</keyword>
<gene>
    <name evidence="2" type="ORF">NEQG_00210</name>
</gene>
<dbReference type="OrthoDB" id="2192200at2759"/>
<keyword evidence="1" id="KW-0472">Membrane</keyword>
<proteinExistence type="predicted"/>
<name>I3EJP3_NEMP3</name>
<organism evidence="2 3">
    <name type="scientific">Nematocida parisii (strain ERTm3)</name>
    <name type="common">Nematode killer fungus</name>
    <dbReference type="NCBI Taxonomy" id="935791"/>
    <lineage>
        <taxon>Eukaryota</taxon>
        <taxon>Fungi</taxon>
        <taxon>Fungi incertae sedis</taxon>
        <taxon>Microsporidia</taxon>
        <taxon>Nematocida</taxon>
    </lineage>
</organism>
<protein>
    <submittedName>
        <fullName evidence="2">Uncharacterized protein</fullName>
    </submittedName>
</protein>